<dbReference type="Pfam" id="PF13428">
    <property type="entry name" value="TPR_14"/>
    <property type="match status" value="1"/>
</dbReference>
<evidence type="ECO:0000256" key="14">
    <source>
        <dbReference type="SAM" id="MobiDB-lite"/>
    </source>
</evidence>
<feature type="compositionally biased region" description="Pro residues" evidence="14">
    <location>
        <begin position="1405"/>
        <end position="1422"/>
    </location>
</feature>
<evidence type="ECO:0000256" key="5">
    <source>
        <dbReference type="ARBA" id="ARBA00022664"/>
    </source>
</evidence>
<evidence type="ECO:0000256" key="9">
    <source>
        <dbReference type="ARBA" id="ARBA00023242"/>
    </source>
</evidence>
<dbReference type="InterPro" id="IPR010491">
    <property type="entry name" value="PRP1_N"/>
</dbReference>
<name>A0A8J6A6Q7_GALPY</name>
<feature type="region of interest" description="Disordered" evidence="14">
    <location>
        <begin position="166"/>
        <end position="214"/>
    </location>
</feature>
<evidence type="ECO:0000256" key="6">
    <source>
        <dbReference type="ARBA" id="ARBA00022728"/>
    </source>
</evidence>
<dbReference type="Proteomes" id="UP000700334">
    <property type="component" value="Unassembled WGS sequence"/>
</dbReference>
<evidence type="ECO:0000256" key="13">
    <source>
        <dbReference type="SAM" id="Coils"/>
    </source>
</evidence>
<organism evidence="16 17">
    <name type="scientific">Galemys pyrenaicus</name>
    <name type="common">Iberian desman</name>
    <name type="synonym">Pyrenean desman</name>
    <dbReference type="NCBI Taxonomy" id="202257"/>
    <lineage>
        <taxon>Eukaryota</taxon>
        <taxon>Metazoa</taxon>
        <taxon>Chordata</taxon>
        <taxon>Craniata</taxon>
        <taxon>Vertebrata</taxon>
        <taxon>Euteleostomi</taxon>
        <taxon>Mammalia</taxon>
        <taxon>Eutheria</taxon>
        <taxon>Laurasiatheria</taxon>
        <taxon>Eulipotyphla</taxon>
        <taxon>Talpidae</taxon>
        <taxon>Galemys</taxon>
    </lineage>
</organism>
<sequence>PYLFLPLLLPATRGPLCSGLGSSTTLQGAVCLLTARGLLTVTGLLTTRGLLTVTGFATVTSLAIGTGLGTGTGLLAGRALGTGTGLLTGTGLVTGTGLLAETGLLMPMGLLTPTGLPIVTGLLTPMGLLTPTGRLMLTGRLTGLGLGAGRGRSTWFQARATGFTTRSDIGPARDANDPVDDRHAPPGKRTVGDQMKKSQAADDDDEDLNDTNYDEFNGYAGSLFSSGPYEKDDEEADAIYAALDKRMDERRKERREQREKEEIEKYRMERPKIQQQFSDLKASRTGHPLPPQGAPSSWPPRVCGFQSLGWAGPALALRGTGCPCTPPVGWVGLGSSAARLVATCPWCPQRKLAEVTEEEWLSIPEVGDARNKRQRTPRYEKLTPVPDSFFAKHLQAGESHASVDPRQTQFGGLNTPYPGGLNTPYPGGMTPGLMTPGTGELDMRKIGQARNTLMDMRLSQVSDSVSGQTVVDPKGYLTDLNSMIPTHGGDINDIKKARLLLKSVRETNPHHPPAWIASARLEEVTGKLQVARNLIMKGTEMCPKSEDVWLEAARLQPGDTAKAVVAQAVRHLPQSVRIYIRAAELETDTRAKKRVLRKALEHVPNSVRLWKAAVELEEPEDARIMLSRAVECCPTSVELWLALARLETYENARKVLNKARENIPTDRHIWITAAKLEEANGNTQMVEKIVDRAITSLRANGVEINREQWIQVGAGPGSGGGAGGTAPDAEECDKAGSVATCQAVMRAVIGIGIEEEDRKHTWMEDADSCVAHSALECARAIYAHALHVFPSKKSVWLRAAYFEKNHGTRESLEALLQRAVAHCPKAEVLWLMGAKSKWLAGDVPAARSILALAFQANPNSEEIWLAAVKLESENSEYERARRLLAKARSSAPTARVFMKSVKLEWVLGGIAAAQELCEEALRHYEDFPKLWMMKGQIEEQEGLVDKAREAYSQGLKKCPHATPLWLLLSRLEEKAGQLTRARAILEKSRLKNPRSPGLLESVRLEHRAGLKNIANTLMAKALQECPSSGVLWSEAIFLEARPQRRTKSVDALKKCEHDPHVLLAVAKLFWSERKITKAREWFLRTVKIDADLGDAWALFYKFELQHGSEEQREEVRRRCENAEPRHGELWCAVSKDIANWQRKVGEVLVLVAACVPPRPALWLLLLQLGLGLGLGLAARRAGPRGCSVPAVLRHYRAVIFEDLQAAVRRGRRALEGTPPSARPSCSIQRGLTRAGAAGRLDPAGASCSAHKEHSVLLSIVSLGQTLQGALAGGRRGALERAAWTVAVRTEAAMQHHCGVLAQVGPRPVCALTHLCPTCSPMPPTLRAPRHHHCPPNAASVVPQSSHPGCAPAPHVCPETPPHVHPNTPTPRCPPHAASGAPRPPTPDPLLPPTAPHPGCALTPLPMRPNTPAPHLPRPPALPAPSSHQCPSGRTRGGPETRQAWCPAGRRLLLRTLATLAACWEKLFALRAQALGAK</sequence>
<feature type="compositionally biased region" description="Acidic residues" evidence="14">
    <location>
        <begin position="201"/>
        <end position="213"/>
    </location>
</feature>
<dbReference type="FunFam" id="1.25.40.10:FF:003529">
    <property type="entry name" value="Uncharacterized protein"/>
    <property type="match status" value="1"/>
</dbReference>
<evidence type="ECO:0000256" key="7">
    <source>
        <dbReference type="ARBA" id="ARBA00022737"/>
    </source>
</evidence>
<dbReference type="OrthoDB" id="440128at2759"/>
<dbReference type="GO" id="GO:0046540">
    <property type="term" value="C:U4/U6 x U5 tri-snRNP complex"/>
    <property type="evidence" value="ECO:0007669"/>
    <property type="project" value="TreeGrafter"/>
</dbReference>
<evidence type="ECO:0000256" key="2">
    <source>
        <dbReference type="ARBA" id="ARBA00004642"/>
    </source>
</evidence>
<proteinExistence type="predicted"/>
<keyword evidence="6" id="KW-0747">Spliceosome</keyword>
<keyword evidence="8" id="KW-0508">mRNA splicing</keyword>
<keyword evidence="4" id="KW-0597">Phosphoprotein</keyword>
<dbReference type="EMBL" id="JAGFMF010011769">
    <property type="protein sequence ID" value="KAG8513272.1"/>
    <property type="molecule type" value="Genomic_DNA"/>
</dbReference>
<dbReference type="FunFam" id="1.25.40.10:FF:000058">
    <property type="entry name" value="Pre-mRNA processing factor 6"/>
    <property type="match status" value="1"/>
</dbReference>
<feature type="compositionally biased region" description="Pro residues" evidence="14">
    <location>
        <begin position="1360"/>
        <end position="1373"/>
    </location>
</feature>
<evidence type="ECO:0000256" key="10">
    <source>
        <dbReference type="ARBA" id="ARBA00031070"/>
    </source>
</evidence>
<comment type="caution">
    <text evidence="16">The sequence shown here is derived from an EMBL/GenBank/DDBJ whole genome shotgun (WGS) entry which is preliminary data.</text>
</comment>
<reference evidence="16" key="1">
    <citation type="journal article" date="2021" name="Evol. Appl.">
        <title>The genome of the Pyrenean desman and the effects of bottlenecks and inbreeding on the genomic landscape of an endangered species.</title>
        <authorList>
            <person name="Escoda L."/>
            <person name="Castresana J."/>
        </authorList>
    </citation>
    <scope>NUCLEOTIDE SEQUENCE</scope>
    <source>
        <strain evidence="16">IBE-C5619</strain>
    </source>
</reference>
<evidence type="ECO:0000313" key="17">
    <source>
        <dbReference type="Proteomes" id="UP000700334"/>
    </source>
</evidence>
<protein>
    <recommendedName>
        <fullName evidence="3">Pre-mRNA-processing factor 6</fullName>
    </recommendedName>
    <alternativeName>
        <fullName evidence="11">PRP6 homolog</fullName>
    </alternativeName>
    <alternativeName>
        <fullName evidence="10">U5 snRNP-associated 102 kDa protein</fullName>
    </alternativeName>
</protein>
<dbReference type="InterPro" id="IPR003107">
    <property type="entry name" value="HAT"/>
</dbReference>
<dbReference type="FunFam" id="1.25.40.10:FF:000649">
    <property type="entry name" value="mRNA splicing factor (Prp1/Zer1), putative"/>
    <property type="match status" value="1"/>
</dbReference>
<keyword evidence="5" id="KW-0507">mRNA processing</keyword>
<comment type="function">
    <text evidence="12">Involved in pre-mRNA splicing as component of the U4/U6-U5 tri-snRNP complex, one of the building blocks of the spliceosome. Enhances dihydrotestosterone-induced transactivation activity of AR, as well as dexamethasone-induced transactivation activity of NR3C1, but does not affect estrogen-induced transactivation.</text>
</comment>
<feature type="coiled-coil region" evidence="13">
    <location>
        <begin position="240"/>
        <end position="276"/>
    </location>
</feature>
<keyword evidence="7" id="KW-0677">Repeat</keyword>
<feature type="domain" description="PRP1 splicing factor N-terminal" evidence="15">
    <location>
        <begin position="160"/>
        <end position="282"/>
    </location>
</feature>
<dbReference type="PANTHER" id="PTHR11246:SF1">
    <property type="entry name" value="PRE-MRNA-PROCESSING FACTOR 6"/>
    <property type="match status" value="1"/>
</dbReference>
<feature type="compositionally biased region" description="Basic and acidic residues" evidence="14">
    <location>
        <begin position="174"/>
        <end position="200"/>
    </location>
</feature>
<feature type="non-terminal residue" evidence="16">
    <location>
        <position position="1477"/>
    </location>
</feature>
<feature type="compositionally biased region" description="Pro residues" evidence="14">
    <location>
        <begin position="1381"/>
        <end position="1395"/>
    </location>
</feature>
<dbReference type="GO" id="GO:0016607">
    <property type="term" value="C:nuclear speck"/>
    <property type="evidence" value="ECO:0007669"/>
    <property type="project" value="UniProtKB-SubCell"/>
</dbReference>
<dbReference type="GO" id="GO:0071013">
    <property type="term" value="C:catalytic step 2 spliceosome"/>
    <property type="evidence" value="ECO:0007669"/>
    <property type="project" value="TreeGrafter"/>
</dbReference>
<dbReference type="SMART" id="SM00386">
    <property type="entry name" value="HAT"/>
    <property type="match status" value="14"/>
</dbReference>
<dbReference type="FunFam" id="1.25.40.10:FF:000054">
    <property type="entry name" value="Pre-mRNA processing factor 6"/>
    <property type="match status" value="1"/>
</dbReference>
<evidence type="ECO:0000256" key="8">
    <source>
        <dbReference type="ARBA" id="ARBA00023187"/>
    </source>
</evidence>
<feature type="region of interest" description="Disordered" evidence="14">
    <location>
        <begin position="1360"/>
        <end position="1442"/>
    </location>
</feature>
<dbReference type="SUPFAM" id="SSF48452">
    <property type="entry name" value="TPR-like"/>
    <property type="match status" value="4"/>
</dbReference>
<dbReference type="InterPro" id="IPR011990">
    <property type="entry name" value="TPR-like_helical_dom_sf"/>
</dbReference>
<dbReference type="PANTHER" id="PTHR11246">
    <property type="entry name" value="PRE-MRNA SPLICING FACTOR"/>
    <property type="match status" value="1"/>
</dbReference>
<dbReference type="InterPro" id="IPR045075">
    <property type="entry name" value="Syf1-like"/>
</dbReference>
<evidence type="ECO:0000256" key="12">
    <source>
        <dbReference type="ARBA" id="ARBA00046247"/>
    </source>
</evidence>
<evidence type="ECO:0000256" key="3">
    <source>
        <dbReference type="ARBA" id="ARBA00020235"/>
    </source>
</evidence>
<evidence type="ECO:0000259" key="15">
    <source>
        <dbReference type="Pfam" id="PF06424"/>
    </source>
</evidence>
<evidence type="ECO:0000256" key="1">
    <source>
        <dbReference type="ARBA" id="ARBA00004324"/>
    </source>
</evidence>
<dbReference type="Pfam" id="PF06424">
    <property type="entry name" value="PRP1_N"/>
    <property type="match status" value="1"/>
</dbReference>
<evidence type="ECO:0000313" key="16">
    <source>
        <dbReference type="EMBL" id="KAG8513272.1"/>
    </source>
</evidence>
<keyword evidence="9" id="KW-0539">Nucleus</keyword>
<keyword evidence="17" id="KW-1185">Reference proteome</keyword>
<comment type="subcellular location">
    <subcellularLocation>
        <location evidence="1">Nucleus speckle</location>
    </subcellularLocation>
    <subcellularLocation>
        <location evidence="2">Nucleus</location>
        <location evidence="2">Nucleoplasm</location>
    </subcellularLocation>
</comment>
<dbReference type="GO" id="GO:0000244">
    <property type="term" value="P:spliceosomal tri-snRNP complex assembly"/>
    <property type="evidence" value="ECO:0007669"/>
    <property type="project" value="TreeGrafter"/>
</dbReference>
<keyword evidence="13" id="KW-0175">Coiled coil</keyword>
<accession>A0A8J6A6Q7</accession>
<dbReference type="Gene3D" id="1.25.40.10">
    <property type="entry name" value="Tetratricopeptide repeat domain"/>
    <property type="match status" value="4"/>
</dbReference>
<evidence type="ECO:0000256" key="11">
    <source>
        <dbReference type="ARBA" id="ARBA00032140"/>
    </source>
</evidence>
<gene>
    <name evidence="16" type="ORF">J0S82_018599</name>
</gene>
<evidence type="ECO:0000256" key="4">
    <source>
        <dbReference type="ARBA" id="ARBA00022553"/>
    </source>
</evidence>